<feature type="chain" id="PRO_5020425793" evidence="1">
    <location>
        <begin position="24"/>
        <end position="307"/>
    </location>
</feature>
<feature type="signal peptide" evidence="1">
    <location>
        <begin position="1"/>
        <end position="23"/>
    </location>
</feature>
<proteinExistence type="predicted"/>
<reference evidence="2 3" key="1">
    <citation type="submission" date="2019-03" db="EMBL/GenBank/DDBJ databases">
        <title>Genomic Encyclopedia of Type Strains, Phase IV (KMG-IV): sequencing the most valuable type-strain genomes for metagenomic binning, comparative biology and taxonomic classification.</title>
        <authorList>
            <person name="Goeker M."/>
        </authorList>
    </citation>
    <scope>NUCLEOTIDE SEQUENCE [LARGE SCALE GENOMIC DNA]</scope>
    <source>
        <strain evidence="2 3">DSM 16326</strain>
    </source>
</reference>
<dbReference type="EMBL" id="SOQX01000003">
    <property type="protein sequence ID" value="TDY01688.1"/>
    <property type="molecule type" value="Genomic_DNA"/>
</dbReference>
<keyword evidence="1" id="KW-0732">Signal</keyword>
<keyword evidence="3" id="KW-1185">Reference proteome</keyword>
<dbReference type="InterPro" id="IPR035923">
    <property type="entry name" value="TT1751-like_sf"/>
</dbReference>
<dbReference type="SUPFAM" id="SSF103247">
    <property type="entry name" value="TT1751-like"/>
    <property type="match status" value="1"/>
</dbReference>
<accession>A0A4R8IMM2</accession>
<evidence type="ECO:0000256" key="1">
    <source>
        <dbReference type="SAM" id="SignalP"/>
    </source>
</evidence>
<gene>
    <name evidence="2" type="ORF">EDC23_1578</name>
</gene>
<dbReference type="Proteomes" id="UP000294914">
    <property type="component" value="Unassembled WGS sequence"/>
</dbReference>
<evidence type="ECO:0000313" key="3">
    <source>
        <dbReference type="Proteomes" id="UP000294914"/>
    </source>
</evidence>
<comment type="caution">
    <text evidence="2">The sequence shown here is derived from an EMBL/GenBank/DDBJ whole genome shotgun (WGS) entry which is preliminary data.</text>
</comment>
<protein>
    <submittedName>
        <fullName evidence="2">Uncharacterized protein</fullName>
    </submittedName>
</protein>
<evidence type="ECO:0000313" key="2">
    <source>
        <dbReference type="EMBL" id="TDY01688.1"/>
    </source>
</evidence>
<dbReference type="AlphaFoldDB" id="A0A4R8IMM2"/>
<sequence>MEPMKLAFSGLLALLLSTGAVQAEEKIKPFVQAESQGAGMAEAVSTAKQALRDAGFEVVGEYSPYDNATIVAITSDELKATAAKTDYGVFGAAQRVTFYDTGDAVQVAYTNPVYLAHAYRLDGDLVAVASQLEGALGKQQSYGSKKGLSGEDLRDYQYKWLMPYFYDRLSLASYDSYQEAVNSVEAAIAEGKGGVKPVYRIDLPDQEATVFGVNILGNSDDTECAGDQYIMERIDFKEIKSLGHLPYEIVVKDNKAYALRAEFRIAISFPDLSMMGSNSFASIMCAPSAIEAALTRAAGGKTGGDDW</sequence>
<name>A0A4R8IMM2_9GAMM</name>
<organism evidence="2 3">
    <name type="scientific">Thiohalophilus thiocyanatoxydans</name>
    <dbReference type="NCBI Taxonomy" id="381308"/>
    <lineage>
        <taxon>Bacteria</taxon>
        <taxon>Pseudomonadati</taxon>
        <taxon>Pseudomonadota</taxon>
        <taxon>Gammaproteobacteria</taxon>
        <taxon>Thiohalomonadales</taxon>
        <taxon>Thiohalophilaceae</taxon>
        <taxon>Thiohalophilus</taxon>
    </lineage>
</organism>
<dbReference type="RefSeq" id="WP_208321320.1">
    <property type="nucleotide sequence ID" value="NZ_SOQX01000003.1"/>
</dbReference>